<proteinExistence type="predicted"/>
<name>X0Z9F0_9ZZZZ</name>
<feature type="region of interest" description="Disordered" evidence="1">
    <location>
        <begin position="1"/>
        <end position="31"/>
    </location>
</feature>
<evidence type="ECO:0000313" key="2">
    <source>
        <dbReference type="EMBL" id="GAG65950.1"/>
    </source>
</evidence>
<comment type="caution">
    <text evidence="2">The sequence shown here is derived from an EMBL/GenBank/DDBJ whole genome shotgun (WGS) entry which is preliminary data.</text>
</comment>
<organism evidence="2">
    <name type="scientific">marine sediment metagenome</name>
    <dbReference type="NCBI Taxonomy" id="412755"/>
    <lineage>
        <taxon>unclassified sequences</taxon>
        <taxon>metagenomes</taxon>
        <taxon>ecological metagenomes</taxon>
    </lineage>
</organism>
<accession>X0Z9F0</accession>
<dbReference type="AlphaFoldDB" id="X0Z9F0"/>
<evidence type="ECO:0000256" key="1">
    <source>
        <dbReference type="SAM" id="MobiDB-lite"/>
    </source>
</evidence>
<protein>
    <submittedName>
        <fullName evidence="2">Uncharacterized protein</fullName>
    </submittedName>
</protein>
<sequence length="59" mass="6940">MTAGKRKSILRPVPSIEEISDPERADPDPRPMTEFELARLVDKFLYNVYLTLEERYGER</sequence>
<gene>
    <name evidence="2" type="ORF">S01H4_17943</name>
</gene>
<dbReference type="EMBL" id="BART01007932">
    <property type="protein sequence ID" value="GAG65950.1"/>
    <property type="molecule type" value="Genomic_DNA"/>
</dbReference>
<reference evidence="2" key="1">
    <citation type="journal article" date="2014" name="Front. Microbiol.">
        <title>High frequency of phylogenetically diverse reductive dehalogenase-homologous genes in deep subseafloor sedimentary metagenomes.</title>
        <authorList>
            <person name="Kawai M."/>
            <person name="Futagami T."/>
            <person name="Toyoda A."/>
            <person name="Takaki Y."/>
            <person name="Nishi S."/>
            <person name="Hori S."/>
            <person name="Arai W."/>
            <person name="Tsubouchi T."/>
            <person name="Morono Y."/>
            <person name="Uchiyama I."/>
            <person name="Ito T."/>
            <person name="Fujiyama A."/>
            <person name="Inagaki F."/>
            <person name="Takami H."/>
        </authorList>
    </citation>
    <scope>NUCLEOTIDE SEQUENCE</scope>
    <source>
        <strain evidence="2">Expedition CK06-06</strain>
    </source>
</reference>
<feature type="compositionally biased region" description="Basic and acidic residues" evidence="1">
    <location>
        <begin position="21"/>
        <end position="31"/>
    </location>
</feature>